<dbReference type="Proteomes" id="UP000070133">
    <property type="component" value="Unassembled WGS sequence"/>
</dbReference>
<accession>A0A139H8C3</accession>
<comment type="caution">
    <text evidence="1">The sequence shown here is derived from an EMBL/GenBank/DDBJ whole genome shotgun (WGS) entry which is preliminary data.</text>
</comment>
<name>A0A139H8C3_9PEZI</name>
<proteinExistence type="predicted"/>
<evidence type="ECO:0000313" key="1">
    <source>
        <dbReference type="EMBL" id="KXS98713.1"/>
    </source>
</evidence>
<organism evidence="1 2">
    <name type="scientific">Pseudocercospora eumusae</name>
    <dbReference type="NCBI Taxonomy" id="321146"/>
    <lineage>
        <taxon>Eukaryota</taxon>
        <taxon>Fungi</taxon>
        <taxon>Dikarya</taxon>
        <taxon>Ascomycota</taxon>
        <taxon>Pezizomycotina</taxon>
        <taxon>Dothideomycetes</taxon>
        <taxon>Dothideomycetidae</taxon>
        <taxon>Mycosphaerellales</taxon>
        <taxon>Mycosphaerellaceae</taxon>
        <taxon>Pseudocercospora</taxon>
    </lineage>
</organism>
<keyword evidence="2" id="KW-1185">Reference proteome</keyword>
<gene>
    <name evidence="1" type="ORF">AC578_10493</name>
</gene>
<evidence type="ECO:0000313" key="2">
    <source>
        <dbReference type="Proteomes" id="UP000070133"/>
    </source>
</evidence>
<sequence length="60" mass="6966">MRPQDPARKKKQIVKKDESNSIIFEIFHETKSREASCRVPTSSSIVNLTNDWLWRSGSEC</sequence>
<protein>
    <submittedName>
        <fullName evidence="1">Uncharacterized protein</fullName>
    </submittedName>
</protein>
<dbReference type="AlphaFoldDB" id="A0A139H8C3"/>
<reference evidence="1 2" key="1">
    <citation type="submission" date="2015-07" db="EMBL/GenBank/DDBJ databases">
        <title>Comparative genomics of the Sigatoka disease complex on banana suggests a link between parallel evolutionary changes in Pseudocercospora fijiensis and Pseudocercospora eumusae and increased virulence on the banana host.</title>
        <authorList>
            <person name="Chang T.-C."/>
            <person name="Salvucci A."/>
            <person name="Crous P.W."/>
            <person name="Stergiopoulos I."/>
        </authorList>
    </citation>
    <scope>NUCLEOTIDE SEQUENCE [LARGE SCALE GENOMIC DNA]</scope>
    <source>
        <strain evidence="1 2">CBS 114824</strain>
    </source>
</reference>
<dbReference type="EMBL" id="LFZN01000107">
    <property type="protein sequence ID" value="KXS98713.1"/>
    <property type="molecule type" value="Genomic_DNA"/>
</dbReference>